<evidence type="ECO:0000313" key="3">
    <source>
        <dbReference type="EMBL" id="VDP61340.1"/>
    </source>
</evidence>
<dbReference type="PROSITE" id="PS50068">
    <property type="entry name" value="LDLRA_2"/>
    <property type="match status" value="1"/>
</dbReference>
<reference evidence="3 4" key="2">
    <citation type="submission" date="2018-11" db="EMBL/GenBank/DDBJ databases">
        <authorList>
            <consortium name="Pathogen Informatics"/>
        </authorList>
    </citation>
    <scope>NUCLEOTIDE SEQUENCE [LARGE SCALE GENOMIC DNA]</scope>
    <source>
        <strain evidence="3">Dakar</strain>
        <strain evidence="4">Dakar, Senegal</strain>
    </source>
</reference>
<dbReference type="PROSITE" id="PS01209">
    <property type="entry name" value="LDLRA_1"/>
    <property type="match status" value="1"/>
</dbReference>
<dbReference type="InterPro" id="IPR023415">
    <property type="entry name" value="LDLR_class-A_CS"/>
</dbReference>
<evidence type="ECO:0000256" key="1">
    <source>
        <dbReference type="ARBA" id="ARBA00023157"/>
    </source>
</evidence>
<dbReference type="AlphaFoldDB" id="A0A183KMP8"/>
<evidence type="ECO:0000256" key="2">
    <source>
        <dbReference type="PROSITE-ProRule" id="PRU00124"/>
    </source>
</evidence>
<gene>
    <name evidence="3" type="ORF">SCUD_LOCUS16323</name>
</gene>
<dbReference type="SUPFAM" id="SSF57424">
    <property type="entry name" value="LDL receptor-like module"/>
    <property type="match status" value="1"/>
</dbReference>
<evidence type="ECO:0000313" key="4">
    <source>
        <dbReference type="Proteomes" id="UP000279833"/>
    </source>
</evidence>
<keyword evidence="4" id="KW-1185">Reference proteome</keyword>
<keyword evidence="1" id="KW-1015">Disulfide bond</keyword>
<organism evidence="5">
    <name type="scientific">Schistosoma curassoni</name>
    <dbReference type="NCBI Taxonomy" id="6186"/>
    <lineage>
        <taxon>Eukaryota</taxon>
        <taxon>Metazoa</taxon>
        <taxon>Spiralia</taxon>
        <taxon>Lophotrochozoa</taxon>
        <taxon>Platyhelminthes</taxon>
        <taxon>Trematoda</taxon>
        <taxon>Digenea</taxon>
        <taxon>Strigeidida</taxon>
        <taxon>Schistosomatoidea</taxon>
        <taxon>Schistosomatidae</taxon>
        <taxon>Schistosoma</taxon>
    </lineage>
</organism>
<evidence type="ECO:0000313" key="5">
    <source>
        <dbReference type="WBParaSite" id="SCUD_0001632601-mRNA-1"/>
    </source>
</evidence>
<sequence length="102" mass="11692">MRRCEVGSGFWCGNQTAVCVYGQMRCDQADDCFDGGTDEIGCPPVRNYTYGLSQIQYNLIFVRNIMEMLASICNERLFNKETTRNNGYCLTLSFNHNNEYSD</sequence>
<dbReference type="WBParaSite" id="SCUD_0001632601-mRNA-1">
    <property type="protein sequence ID" value="SCUD_0001632601-mRNA-1"/>
    <property type="gene ID" value="SCUD_0001632601"/>
</dbReference>
<dbReference type="InterPro" id="IPR002172">
    <property type="entry name" value="LDrepeatLR_classA_rpt"/>
</dbReference>
<protein>
    <submittedName>
        <fullName evidence="5">LNR domain-containing protein</fullName>
    </submittedName>
</protein>
<reference evidence="5" key="1">
    <citation type="submission" date="2016-06" db="UniProtKB">
        <authorList>
            <consortium name="WormBaseParasite"/>
        </authorList>
    </citation>
    <scope>IDENTIFICATION</scope>
</reference>
<accession>A0A183KMP8</accession>
<dbReference type="Gene3D" id="4.10.400.10">
    <property type="entry name" value="Low-density Lipoprotein Receptor"/>
    <property type="match status" value="1"/>
</dbReference>
<name>A0A183KMP8_9TREM</name>
<proteinExistence type="predicted"/>
<dbReference type="Proteomes" id="UP000279833">
    <property type="component" value="Unassembled WGS sequence"/>
</dbReference>
<dbReference type="EMBL" id="UZAK01038536">
    <property type="protein sequence ID" value="VDP61340.1"/>
    <property type="molecule type" value="Genomic_DNA"/>
</dbReference>
<comment type="caution">
    <text evidence="2">Lacks conserved residue(s) required for the propagation of feature annotation.</text>
</comment>
<dbReference type="InterPro" id="IPR036055">
    <property type="entry name" value="LDL_receptor-like_sf"/>
</dbReference>